<gene>
    <name evidence="2" type="ORF">EEL30_22150</name>
</gene>
<dbReference type="OrthoDB" id="2893605at2"/>
<dbReference type="EMBL" id="CP033464">
    <property type="protein sequence ID" value="QDX94747.1"/>
    <property type="molecule type" value="Genomic_DNA"/>
</dbReference>
<accession>A0A518VCN8</accession>
<feature type="coiled-coil region" evidence="1">
    <location>
        <begin position="100"/>
        <end position="127"/>
    </location>
</feature>
<proteinExistence type="predicted"/>
<protein>
    <submittedName>
        <fullName evidence="2">Uncharacterized protein</fullName>
    </submittedName>
</protein>
<reference evidence="2 3" key="1">
    <citation type="submission" date="2018-11" db="EMBL/GenBank/DDBJ databases">
        <title>Phylogenetic determinants of toxin gene distribution in genomes of Brevibacillus laterosporus.</title>
        <authorList>
            <person name="Glare T.R."/>
            <person name="Durrant A."/>
            <person name="Berry C."/>
            <person name="Palma L."/>
            <person name="Ormskirk M."/>
            <person name="Cox M.O."/>
        </authorList>
    </citation>
    <scope>NUCLEOTIDE SEQUENCE [LARGE SCALE GENOMIC DNA]</scope>
    <source>
        <strain evidence="2 3">1821L</strain>
    </source>
</reference>
<keyword evidence="1" id="KW-0175">Coiled coil</keyword>
<name>A0A518VCN8_BRELA</name>
<evidence type="ECO:0000313" key="3">
    <source>
        <dbReference type="Proteomes" id="UP000319432"/>
    </source>
</evidence>
<dbReference type="AlphaFoldDB" id="A0A518VCN8"/>
<sequence length="133" mass="15875">MKNTTYDQIYTTFITRCKVDDLELPQNDEQIYDFIHGAIMDYNNRLREDIDWDDTSETVSKKLPNDDLLLLAHYLRITFLKNQLIYFTNTWQPFTKDIGLKNYQAQLRSLDTLVANEEKKVENIIQNRADDYL</sequence>
<dbReference type="Proteomes" id="UP000319432">
    <property type="component" value="Chromosome"/>
</dbReference>
<keyword evidence="3" id="KW-1185">Reference proteome</keyword>
<organism evidence="2 3">
    <name type="scientific">Brevibacillus laterosporus</name>
    <name type="common">Bacillus laterosporus</name>
    <dbReference type="NCBI Taxonomy" id="1465"/>
    <lineage>
        <taxon>Bacteria</taxon>
        <taxon>Bacillati</taxon>
        <taxon>Bacillota</taxon>
        <taxon>Bacilli</taxon>
        <taxon>Bacillales</taxon>
        <taxon>Paenibacillaceae</taxon>
        <taxon>Brevibacillus</taxon>
    </lineage>
</organism>
<evidence type="ECO:0000313" key="2">
    <source>
        <dbReference type="EMBL" id="QDX94747.1"/>
    </source>
</evidence>
<evidence type="ECO:0000256" key="1">
    <source>
        <dbReference type="SAM" id="Coils"/>
    </source>
</evidence>